<dbReference type="RefSeq" id="WP_344670457.1">
    <property type="nucleotide sequence ID" value="NZ_BAAAQN010000061.1"/>
</dbReference>
<comment type="caution">
    <text evidence="1">The sequence shown here is derived from an EMBL/GenBank/DDBJ whole genome shotgun (WGS) entry which is preliminary data.</text>
</comment>
<keyword evidence="2" id="KW-1185">Reference proteome</keyword>
<dbReference type="Proteomes" id="UP001500751">
    <property type="component" value="Unassembled WGS sequence"/>
</dbReference>
<gene>
    <name evidence="1" type="ORF">GCM10009839_74950</name>
</gene>
<accession>A0ABN2V8E9</accession>
<reference evidence="1 2" key="1">
    <citation type="journal article" date="2019" name="Int. J. Syst. Evol. Microbiol.">
        <title>The Global Catalogue of Microorganisms (GCM) 10K type strain sequencing project: providing services to taxonomists for standard genome sequencing and annotation.</title>
        <authorList>
            <consortium name="The Broad Institute Genomics Platform"/>
            <consortium name="The Broad Institute Genome Sequencing Center for Infectious Disease"/>
            <person name="Wu L."/>
            <person name="Ma J."/>
        </authorList>
    </citation>
    <scope>NUCLEOTIDE SEQUENCE [LARGE SCALE GENOMIC DNA]</scope>
    <source>
        <strain evidence="1 2">JCM 16014</strain>
    </source>
</reference>
<sequence length="55" mass="6285">MTELLELEPRETATEDLDVDAAFSGLVDASRDHTQCPHCCDDDVSQWFFATRIPW</sequence>
<dbReference type="EMBL" id="BAAAQN010000061">
    <property type="protein sequence ID" value="GAA2055373.1"/>
    <property type="molecule type" value="Genomic_DNA"/>
</dbReference>
<organism evidence="1 2">
    <name type="scientific">Catenulispora yoronensis</name>
    <dbReference type="NCBI Taxonomy" id="450799"/>
    <lineage>
        <taxon>Bacteria</taxon>
        <taxon>Bacillati</taxon>
        <taxon>Actinomycetota</taxon>
        <taxon>Actinomycetes</taxon>
        <taxon>Catenulisporales</taxon>
        <taxon>Catenulisporaceae</taxon>
        <taxon>Catenulispora</taxon>
    </lineage>
</organism>
<evidence type="ECO:0000313" key="1">
    <source>
        <dbReference type="EMBL" id="GAA2055373.1"/>
    </source>
</evidence>
<evidence type="ECO:0000313" key="2">
    <source>
        <dbReference type="Proteomes" id="UP001500751"/>
    </source>
</evidence>
<name>A0ABN2V8E9_9ACTN</name>
<proteinExistence type="predicted"/>
<protein>
    <submittedName>
        <fullName evidence="1">Uncharacterized protein</fullName>
    </submittedName>
</protein>